<sequence length="598" mass="68228">MTSRCCRKARAALCGGPLDYEFATNTTCHGAAKIANAHNRVHRLLWVLVFLGSFSVCVWWIADRVGNYYGFRTNTEISRRFEDKLIFPAVTVCNFNRYRASKVSNDTLEHLWELLNLHTAVVNKDNATYNASLWNTPPINATEFADLTKQAGFRLDEDTLIMCKWRDEDCHQEDFEHHFTPYGNCWTFNWNTSSARAQPTAGEGNGLRMLINIHADEYTEPANLDSMDVGLKFLVHDQHDPPKMDSEGLAVAAGTHVYTSIVQQKYINERKPWGQCVPEKTLQYFDRYSLTGCLLECRARRLMNSCNCLPASLPGPADMPHCSPIQLGTCAYEELAKFDQGEEEVGLCNCSVPCEETKYQVSLSYSTWPNKDAPRLFNRSLQDLRENYVSMDIFYQDLNYQTFQQFQTVTVPGMISDIGGQLGFFLGASIITLSEFLEYLILKLIVHRYGAEQEQNVEDPGNKDKHCEKEGLGVKNTDPGQDSDQLQAVVVIPRHRTGSYTEAVDTFERNTFEENHLDAQSNISRVFFNVNQYSLSGFPQEQLTDQSRRNISLYPFIQDTWGKQNHIGGTKDLCKLYDMENGYGYPLLQQQRHVTTYV</sequence>
<evidence type="ECO:0000256" key="2">
    <source>
        <dbReference type="ARBA" id="ARBA00022448"/>
    </source>
</evidence>
<evidence type="ECO:0000256" key="11">
    <source>
        <dbReference type="RuleBase" id="RU000679"/>
    </source>
</evidence>
<dbReference type="Gene3D" id="1.10.287.770">
    <property type="entry name" value="YojJ-like"/>
    <property type="match status" value="1"/>
</dbReference>
<dbReference type="InterPro" id="IPR001873">
    <property type="entry name" value="ENaC"/>
</dbReference>
<dbReference type="PANTHER" id="PTHR11690">
    <property type="entry name" value="AMILORIDE-SENSITIVE SODIUM CHANNEL-RELATED"/>
    <property type="match status" value="1"/>
</dbReference>
<dbReference type="PRINTS" id="PR01078">
    <property type="entry name" value="AMINACHANNEL"/>
</dbReference>
<dbReference type="RefSeq" id="XP_019621444.1">
    <property type="nucleotide sequence ID" value="XM_019765885.1"/>
</dbReference>
<protein>
    <submittedName>
        <fullName evidence="15">Acid-sensing ion channel 5-like isoform X2</fullName>
    </submittedName>
</protein>
<feature type="region of interest" description="Disordered" evidence="12">
    <location>
        <begin position="456"/>
        <end position="479"/>
    </location>
</feature>
<organism evidence="14 15">
    <name type="scientific">Branchiostoma belcheri</name>
    <name type="common">Amphioxus</name>
    <dbReference type="NCBI Taxonomy" id="7741"/>
    <lineage>
        <taxon>Eukaryota</taxon>
        <taxon>Metazoa</taxon>
        <taxon>Chordata</taxon>
        <taxon>Cephalochordata</taxon>
        <taxon>Leptocardii</taxon>
        <taxon>Amphioxiformes</taxon>
        <taxon>Branchiostomatidae</taxon>
        <taxon>Branchiostoma</taxon>
    </lineage>
</organism>
<comment type="similarity">
    <text evidence="11">Belongs to the amiloride-sensitive sodium channel (TC 1.A.6) family.</text>
</comment>
<feature type="transmembrane region" description="Helical" evidence="13">
    <location>
        <begin position="44"/>
        <end position="62"/>
    </location>
</feature>
<dbReference type="GO" id="GO:0015280">
    <property type="term" value="F:ligand-gated sodium channel activity"/>
    <property type="evidence" value="ECO:0007669"/>
    <property type="project" value="TreeGrafter"/>
</dbReference>
<evidence type="ECO:0000256" key="9">
    <source>
        <dbReference type="ARBA" id="ARBA00023201"/>
    </source>
</evidence>
<keyword evidence="4 11" id="KW-0812">Transmembrane</keyword>
<comment type="subcellular location">
    <subcellularLocation>
        <location evidence="1">Membrane</location>
        <topology evidence="1">Multi-pass membrane protein</topology>
    </subcellularLocation>
</comment>
<keyword evidence="3 11" id="KW-0894">Sodium channel</keyword>
<dbReference type="GeneID" id="109467814"/>
<evidence type="ECO:0000313" key="14">
    <source>
        <dbReference type="Proteomes" id="UP000515135"/>
    </source>
</evidence>
<keyword evidence="9 11" id="KW-0739">Sodium transport</keyword>
<dbReference type="AlphaFoldDB" id="A0A6P4YHN8"/>
<keyword evidence="10 11" id="KW-0407">Ion channel</keyword>
<evidence type="ECO:0000256" key="8">
    <source>
        <dbReference type="ARBA" id="ARBA00023136"/>
    </source>
</evidence>
<dbReference type="Proteomes" id="UP000515135">
    <property type="component" value="Unplaced"/>
</dbReference>
<keyword evidence="5 13" id="KW-1133">Transmembrane helix</keyword>
<keyword evidence="2 11" id="KW-0813">Transport</keyword>
<evidence type="ECO:0000256" key="7">
    <source>
        <dbReference type="ARBA" id="ARBA00023065"/>
    </source>
</evidence>
<dbReference type="Pfam" id="PF00858">
    <property type="entry name" value="ASC"/>
    <property type="match status" value="1"/>
</dbReference>
<dbReference type="GO" id="GO:0005886">
    <property type="term" value="C:plasma membrane"/>
    <property type="evidence" value="ECO:0007669"/>
    <property type="project" value="TreeGrafter"/>
</dbReference>
<dbReference type="Gene3D" id="2.60.470.10">
    <property type="entry name" value="Acid-sensing ion channels like domains"/>
    <property type="match status" value="1"/>
</dbReference>
<evidence type="ECO:0000256" key="5">
    <source>
        <dbReference type="ARBA" id="ARBA00022989"/>
    </source>
</evidence>
<evidence type="ECO:0000256" key="12">
    <source>
        <dbReference type="SAM" id="MobiDB-lite"/>
    </source>
</evidence>
<gene>
    <name evidence="15" type="primary">LOC109467814</name>
</gene>
<keyword evidence="14" id="KW-1185">Reference proteome</keyword>
<keyword evidence="8 13" id="KW-0472">Membrane</keyword>
<keyword evidence="7 11" id="KW-0406">Ion transport</keyword>
<evidence type="ECO:0000256" key="6">
    <source>
        <dbReference type="ARBA" id="ARBA00023053"/>
    </source>
</evidence>
<name>A0A6P4YHN8_BRABE</name>
<evidence type="ECO:0000256" key="13">
    <source>
        <dbReference type="SAM" id="Phobius"/>
    </source>
</evidence>
<dbReference type="PANTHER" id="PTHR11690:SF286">
    <property type="entry name" value="ACID-SENSING ION CHANNEL 5"/>
    <property type="match status" value="1"/>
</dbReference>
<dbReference type="OrthoDB" id="6021021at2759"/>
<proteinExistence type="inferred from homology"/>
<reference evidence="15" key="1">
    <citation type="submission" date="2025-08" db="UniProtKB">
        <authorList>
            <consortium name="RefSeq"/>
        </authorList>
    </citation>
    <scope>IDENTIFICATION</scope>
    <source>
        <tissue evidence="15">Gonad</tissue>
    </source>
</reference>
<feature type="compositionally biased region" description="Basic and acidic residues" evidence="12">
    <location>
        <begin position="460"/>
        <end position="472"/>
    </location>
</feature>
<evidence type="ECO:0000313" key="15">
    <source>
        <dbReference type="RefSeq" id="XP_019621444.1"/>
    </source>
</evidence>
<evidence type="ECO:0000256" key="3">
    <source>
        <dbReference type="ARBA" id="ARBA00022461"/>
    </source>
</evidence>
<dbReference type="InterPro" id="IPR020903">
    <property type="entry name" value="ENaC_CS"/>
</dbReference>
<evidence type="ECO:0000256" key="4">
    <source>
        <dbReference type="ARBA" id="ARBA00022692"/>
    </source>
</evidence>
<evidence type="ECO:0000256" key="1">
    <source>
        <dbReference type="ARBA" id="ARBA00004141"/>
    </source>
</evidence>
<keyword evidence="6" id="KW-0915">Sodium</keyword>
<dbReference type="PROSITE" id="PS01206">
    <property type="entry name" value="ASC"/>
    <property type="match status" value="1"/>
</dbReference>
<evidence type="ECO:0000256" key="10">
    <source>
        <dbReference type="ARBA" id="ARBA00023303"/>
    </source>
</evidence>
<accession>A0A6P4YHN8</accession>